<evidence type="ECO:0000256" key="13">
    <source>
        <dbReference type="SAM" id="MobiDB-lite"/>
    </source>
</evidence>
<feature type="coiled-coil region" evidence="12">
    <location>
        <begin position="152"/>
        <end position="186"/>
    </location>
</feature>
<feature type="domain" description="BAP29/BAP31 transmembrane" evidence="14">
    <location>
        <begin position="1"/>
        <end position="133"/>
    </location>
</feature>
<accession>A0A2V1ANH0</accession>
<evidence type="ECO:0000256" key="3">
    <source>
        <dbReference type="ARBA" id="ARBA00022448"/>
    </source>
</evidence>
<dbReference type="GO" id="GO:0070973">
    <property type="term" value="P:protein localization to endoplasmic reticulum exit site"/>
    <property type="evidence" value="ECO:0007669"/>
    <property type="project" value="UniProtKB-UniRule"/>
</dbReference>
<dbReference type="EMBL" id="PKFO01000002">
    <property type="protein sequence ID" value="PVH19817.1"/>
    <property type="molecule type" value="Genomic_DNA"/>
</dbReference>
<dbReference type="GO" id="GO:0006886">
    <property type="term" value="P:intracellular protein transport"/>
    <property type="evidence" value="ECO:0007669"/>
    <property type="project" value="UniProtKB-UniRule"/>
</dbReference>
<keyword evidence="9 12" id="KW-0175">Coiled coil</keyword>
<name>A0A2V1ANH0_9ASCO</name>
<evidence type="ECO:0000256" key="4">
    <source>
        <dbReference type="ARBA" id="ARBA00022692"/>
    </source>
</evidence>
<evidence type="ECO:0000256" key="7">
    <source>
        <dbReference type="ARBA" id="ARBA00022927"/>
    </source>
</evidence>
<dbReference type="Pfam" id="PF05529">
    <property type="entry name" value="Bap31"/>
    <property type="match status" value="1"/>
</dbReference>
<evidence type="ECO:0000313" key="16">
    <source>
        <dbReference type="EMBL" id="PVH19817.1"/>
    </source>
</evidence>
<dbReference type="Pfam" id="PF18035">
    <property type="entry name" value="Bap31_Bap29_C"/>
    <property type="match status" value="1"/>
</dbReference>
<keyword evidence="4 11" id="KW-0812">Transmembrane</keyword>
<protein>
    <recommendedName>
        <fullName evidence="11">Endoplasmic reticulum transmembrane protein</fullName>
    </recommendedName>
</protein>
<dbReference type="AlphaFoldDB" id="A0A2V1ANH0"/>
<reference evidence="16 17" key="1">
    <citation type="submission" date="2017-12" db="EMBL/GenBank/DDBJ databases">
        <title>Genome Sequence of a Multidrug-Resistant Candida haemulonii Isolate from a Patient with Chronic Leg Ulcers in Israel.</title>
        <authorList>
            <person name="Chow N.A."/>
            <person name="Gade L."/>
            <person name="Batra D."/>
            <person name="Rowe L.A."/>
            <person name="Ben-Ami R."/>
            <person name="Loparev V.N."/>
            <person name="Litvintseva A.P."/>
        </authorList>
    </citation>
    <scope>NUCLEOTIDE SEQUENCE [LARGE SCALE GENOMIC DNA]</scope>
    <source>
        <strain evidence="16 17">B11899</strain>
    </source>
</reference>
<dbReference type="GeneID" id="37009005"/>
<keyword evidence="3 11" id="KW-0813">Transport</keyword>
<feature type="transmembrane region" description="Helical" evidence="11">
    <location>
        <begin position="6"/>
        <end position="26"/>
    </location>
</feature>
<dbReference type="InterPro" id="IPR040463">
    <property type="entry name" value="BAP29/BAP31_N"/>
</dbReference>
<evidence type="ECO:0000259" key="15">
    <source>
        <dbReference type="Pfam" id="PF18035"/>
    </source>
</evidence>
<dbReference type="GO" id="GO:0006888">
    <property type="term" value="P:endoplasmic reticulum to Golgi vesicle-mediated transport"/>
    <property type="evidence" value="ECO:0007669"/>
    <property type="project" value="UniProtKB-UniRule"/>
</dbReference>
<organism evidence="16 17">
    <name type="scientific">Candidozyma haemuli</name>
    <dbReference type="NCBI Taxonomy" id="45357"/>
    <lineage>
        <taxon>Eukaryota</taxon>
        <taxon>Fungi</taxon>
        <taxon>Dikarya</taxon>
        <taxon>Ascomycota</taxon>
        <taxon>Saccharomycotina</taxon>
        <taxon>Pichiomycetes</taxon>
        <taxon>Metschnikowiaceae</taxon>
        <taxon>Candidozyma</taxon>
    </lineage>
</organism>
<keyword evidence="10 11" id="KW-0472">Membrane</keyword>
<gene>
    <name evidence="16" type="ORF">CXQ85_003675</name>
</gene>
<dbReference type="VEuPathDB" id="FungiDB:CXQ85_003675"/>
<comment type="caution">
    <text evidence="16">The sequence shown here is derived from an EMBL/GenBank/DDBJ whole genome shotgun (WGS) entry which is preliminary data.</text>
</comment>
<dbReference type="STRING" id="45357.A0A2V1ANH0"/>
<evidence type="ECO:0000256" key="1">
    <source>
        <dbReference type="ARBA" id="ARBA00004477"/>
    </source>
</evidence>
<feature type="domain" description="Bap31/Bap29 cytoplasmic coiled-coil" evidence="15">
    <location>
        <begin position="150"/>
        <end position="180"/>
    </location>
</feature>
<keyword evidence="6 11" id="KW-0931">ER-Golgi transport</keyword>
<dbReference type="PANTHER" id="PTHR12701">
    <property type="entry name" value="BCR-ASSOCIATED PROTEIN, BAP"/>
    <property type="match status" value="1"/>
</dbReference>
<evidence type="ECO:0000259" key="14">
    <source>
        <dbReference type="Pfam" id="PF05529"/>
    </source>
</evidence>
<evidence type="ECO:0000256" key="11">
    <source>
        <dbReference type="RuleBase" id="RU367026"/>
    </source>
</evidence>
<dbReference type="GO" id="GO:0005789">
    <property type="term" value="C:endoplasmic reticulum membrane"/>
    <property type="evidence" value="ECO:0007669"/>
    <property type="project" value="UniProtKB-SubCell"/>
</dbReference>
<evidence type="ECO:0000256" key="8">
    <source>
        <dbReference type="ARBA" id="ARBA00022989"/>
    </source>
</evidence>
<comment type="caution">
    <text evidence="11">Lacks conserved residue(s) required for the propagation of feature annotation.</text>
</comment>
<evidence type="ECO:0000256" key="10">
    <source>
        <dbReference type="ARBA" id="ARBA00023136"/>
    </source>
</evidence>
<evidence type="ECO:0000313" key="17">
    <source>
        <dbReference type="Proteomes" id="UP000244309"/>
    </source>
</evidence>
<comment type="similarity">
    <text evidence="2 11">Belongs to the BCAP29/BCAP31 family.</text>
</comment>
<dbReference type="RefSeq" id="XP_025340757.1">
    <property type="nucleotide sequence ID" value="XM_025487309.1"/>
</dbReference>
<evidence type="ECO:0000256" key="6">
    <source>
        <dbReference type="ARBA" id="ARBA00022892"/>
    </source>
</evidence>
<evidence type="ECO:0000256" key="2">
    <source>
        <dbReference type="ARBA" id="ARBA00007956"/>
    </source>
</evidence>
<evidence type="ECO:0000256" key="12">
    <source>
        <dbReference type="SAM" id="Coils"/>
    </source>
</evidence>
<dbReference type="OrthoDB" id="435607at2759"/>
<feature type="region of interest" description="Disordered" evidence="13">
    <location>
        <begin position="203"/>
        <end position="224"/>
    </location>
</feature>
<comment type="subcellular location">
    <subcellularLocation>
        <location evidence="1 11">Endoplasmic reticulum membrane</location>
        <topology evidence="1 11">Multi-pass membrane protein</topology>
    </subcellularLocation>
</comment>
<comment type="function">
    <text evidence="11">May play a role in anterograde transport of membrane proteins from the endoplasmic reticulum to the Golgi.</text>
</comment>
<keyword evidence="17" id="KW-1185">Reference proteome</keyword>
<keyword evidence="8 11" id="KW-1133">Transmembrane helix</keyword>
<sequence>MALYYNMVFGLLVVEMLFFTILSLPFPRRVRRTVLATVSKPFTSEHVQIITKCIFGFVAVLFIDSVNRVYTVTYELSNAGGEHGMVDRSEIRARKFYAQRNMYLCGFALFLTLLTTRAYSLVAELVFTKDKVDDYKKEHGEITPATGDSDEIVQLKKELASKDEELTNLKEQAEGLSKDYTNASDLADTNAADLAKETTGISGSAIETAADNGTRASVSGFKKE</sequence>
<dbReference type="InterPro" id="IPR041672">
    <property type="entry name" value="Bap31/Bap29_C"/>
</dbReference>
<feature type="transmembrane region" description="Helical" evidence="11">
    <location>
        <begin position="102"/>
        <end position="122"/>
    </location>
</feature>
<proteinExistence type="inferred from homology"/>
<evidence type="ECO:0000256" key="5">
    <source>
        <dbReference type="ARBA" id="ARBA00022824"/>
    </source>
</evidence>
<keyword evidence="7 11" id="KW-0653">Protein transport</keyword>
<dbReference type="Proteomes" id="UP000244309">
    <property type="component" value="Unassembled WGS sequence"/>
</dbReference>
<dbReference type="InterPro" id="IPR008417">
    <property type="entry name" value="BAP29/BAP31"/>
</dbReference>
<dbReference type="PANTHER" id="PTHR12701:SF20">
    <property type="entry name" value="ENDOPLASMIC RETICULUM TRANSMEMBRANE PROTEIN"/>
    <property type="match status" value="1"/>
</dbReference>
<keyword evidence="5 11" id="KW-0256">Endoplasmic reticulum</keyword>
<evidence type="ECO:0000256" key="9">
    <source>
        <dbReference type="ARBA" id="ARBA00023054"/>
    </source>
</evidence>